<comment type="caution">
    <text evidence="10">The sequence shown here is derived from an EMBL/GenBank/DDBJ whole genome shotgun (WGS) entry which is preliminary data.</text>
</comment>
<evidence type="ECO:0000313" key="11">
    <source>
        <dbReference type="Proteomes" id="UP001159363"/>
    </source>
</evidence>
<dbReference type="Proteomes" id="UP001159363">
    <property type="component" value="Chromosome 16"/>
</dbReference>
<dbReference type="PROSITE" id="PS00028">
    <property type="entry name" value="ZINC_FINGER_C2H2_1"/>
    <property type="match status" value="10"/>
</dbReference>
<evidence type="ECO:0000256" key="6">
    <source>
        <dbReference type="ARBA" id="ARBA00023125"/>
    </source>
</evidence>
<dbReference type="PANTHER" id="PTHR24404:SF114">
    <property type="entry name" value="KLUMPFUSS, ISOFORM B-RELATED"/>
    <property type="match status" value="1"/>
</dbReference>
<feature type="domain" description="C2H2-type" evidence="9">
    <location>
        <begin position="590"/>
        <end position="613"/>
    </location>
</feature>
<organism evidence="10 11">
    <name type="scientific">Dryococelus australis</name>
    <dbReference type="NCBI Taxonomy" id="614101"/>
    <lineage>
        <taxon>Eukaryota</taxon>
        <taxon>Metazoa</taxon>
        <taxon>Ecdysozoa</taxon>
        <taxon>Arthropoda</taxon>
        <taxon>Hexapoda</taxon>
        <taxon>Insecta</taxon>
        <taxon>Pterygota</taxon>
        <taxon>Neoptera</taxon>
        <taxon>Polyneoptera</taxon>
        <taxon>Phasmatodea</taxon>
        <taxon>Verophasmatodea</taxon>
        <taxon>Anareolatae</taxon>
        <taxon>Phasmatidae</taxon>
        <taxon>Eurycanthinae</taxon>
        <taxon>Dryococelus</taxon>
    </lineage>
</organism>
<name>A0ABQ9G057_9NEOP</name>
<reference evidence="10 11" key="1">
    <citation type="submission" date="2023-02" db="EMBL/GenBank/DDBJ databases">
        <title>LHISI_Scaffold_Assembly.</title>
        <authorList>
            <person name="Stuart O.P."/>
            <person name="Cleave R."/>
            <person name="Magrath M.J.L."/>
            <person name="Mikheyev A.S."/>
        </authorList>
    </citation>
    <scope>NUCLEOTIDE SEQUENCE [LARGE SCALE GENOMIC DNA]</scope>
    <source>
        <strain evidence="10">Daus_M_001</strain>
        <tissue evidence="10">Leg muscle</tissue>
    </source>
</reference>
<evidence type="ECO:0000256" key="5">
    <source>
        <dbReference type="ARBA" id="ARBA00022833"/>
    </source>
</evidence>
<dbReference type="PANTHER" id="PTHR24404">
    <property type="entry name" value="ZINC FINGER PROTEIN"/>
    <property type="match status" value="1"/>
</dbReference>
<feature type="domain" description="C2H2-type" evidence="9">
    <location>
        <begin position="422"/>
        <end position="449"/>
    </location>
</feature>
<keyword evidence="5" id="KW-0862">Zinc</keyword>
<feature type="domain" description="C2H2-type" evidence="9">
    <location>
        <begin position="394"/>
        <end position="421"/>
    </location>
</feature>
<keyword evidence="6" id="KW-0238">DNA-binding</keyword>
<dbReference type="Pfam" id="PF00096">
    <property type="entry name" value="zf-C2H2"/>
    <property type="match status" value="8"/>
</dbReference>
<evidence type="ECO:0000256" key="7">
    <source>
        <dbReference type="ARBA" id="ARBA00023242"/>
    </source>
</evidence>
<dbReference type="InterPro" id="IPR013087">
    <property type="entry name" value="Znf_C2H2_type"/>
</dbReference>
<feature type="domain" description="C2H2-type" evidence="9">
    <location>
        <begin position="450"/>
        <end position="477"/>
    </location>
</feature>
<evidence type="ECO:0000256" key="1">
    <source>
        <dbReference type="ARBA" id="ARBA00004123"/>
    </source>
</evidence>
<dbReference type="SMART" id="SM00355">
    <property type="entry name" value="ZnF_C2H2"/>
    <property type="match status" value="10"/>
</dbReference>
<keyword evidence="3" id="KW-0677">Repeat</keyword>
<evidence type="ECO:0000313" key="10">
    <source>
        <dbReference type="EMBL" id="KAJ8865548.1"/>
    </source>
</evidence>
<dbReference type="Gene3D" id="3.30.160.60">
    <property type="entry name" value="Classic Zinc Finger"/>
    <property type="match status" value="9"/>
</dbReference>
<evidence type="ECO:0000256" key="8">
    <source>
        <dbReference type="PROSITE-ProRule" id="PRU00042"/>
    </source>
</evidence>
<dbReference type="EMBL" id="JARBHB010000017">
    <property type="protein sequence ID" value="KAJ8865548.1"/>
    <property type="molecule type" value="Genomic_DNA"/>
</dbReference>
<dbReference type="SUPFAM" id="SSF57667">
    <property type="entry name" value="beta-beta-alpha zinc fingers"/>
    <property type="match status" value="6"/>
</dbReference>
<evidence type="ECO:0000256" key="3">
    <source>
        <dbReference type="ARBA" id="ARBA00022737"/>
    </source>
</evidence>
<dbReference type="InterPro" id="IPR050589">
    <property type="entry name" value="Ikaros_C2H2-ZF"/>
</dbReference>
<feature type="domain" description="C2H2-type" evidence="9">
    <location>
        <begin position="562"/>
        <end position="589"/>
    </location>
</feature>
<keyword evidence="4 8" id="KW-0863">Zinc-finger</keyword>
<keyword evidence="2" id="KW-0479">Metal-binding</keyword>
<sequence>MMKEFSLKNDVVVNAEVAQINSMCNPSFSSLKLFVTKFTVIFSASDDKDEDTAMDELQTEFCRSQLEILADNIVKEVEFNRKDYFLTTPYNNADCERIFSQVKTRTQFRSSRSNVTSDSLMVAKYRQSVFCYEQKCDPEFFLRVESTTTQSLKKPSICQIDYLSKLDLITHKITHFGSVPLAVICVVYHLVRNMILLPTEELILGSAPLAVICVEFSRAVIETRSGEEPPGTKVECYSEENNRMESDSIPSDSDKAETYLYTRVLVCKLCNLVSTDCKCQQHCEALYLSAEHEDVTGELPNSPSPQCNDKYMCDLCGIAYVVKRDLIQHISIHGQKQTLSGNVSGRSLSRKSDLILQKTHSVGHTFSCDLCSKSFGQKSNLVVHHRTHSGERLFSCDLCSKSFSLKRYLVLHQRTHSGERPFSCDLCSKSFSVKKTLVKHIRTHSGEQPFSCDLCSKSFSVKNTLVKHIRTHSRERPFSCDLCSKSFSEKSVFIMHSKTHSGEQPFSCDLCSKSFSLKGNLVVHQRTHSGERPFSCDLCNKSFSQKSNLVDHSRTHSGEHPFSCDLCSKSFSLKGNLVVHQRTHSGERPFSCDLCSKSFKEKGVLFRHIRTHSLGPCFKQAKQPSLEQADSRNVYNSLWHSGCGRNVYLLLWVELGLFHLLPPCSIFGSRGQPPVALHRRVLALVLRCAYPDRPCDRAHSPAAVVLQVTAGQTPPPSRCLLSASAHNHAILMIPLVPLLSSLYSLSVPLALTNQSAPRLHLAIMGYQKFPALFQLLGSAGCQTLFPLTALKLRGCCRITKILLASAQDLATRTSIPKDLEASTHSSKKT</sequence>
<comment type="subcellular location">
    <subcellularLocation>
        <location evidence="1">Nucleus</location>
    </subcellularLocation>
</comment>
<feature type="domain" description="C2H2-type" evidence="9">
    <location>
        <begin position="506"/>
        <end position="533"/>
    </location>
</feature>
<feature type="domain" description="C2H2-type" evidence="9">
    <location>
        <begin position="534"/>
        <end position="561"/>
    </location>
</feature>
<feature type="domain" description="C2H2-type" evidence="9">
    <location>
        <begin position="478"/>
        <end position="505"/>
    </location>
</feature>
<evidence type="ECO:0000256" key="4">
    <source>
        <dbReference type="ARBA" id="ARBA00022771"/>
    </source>
</evidence>
<keyword evidence="7" id="KW-0539">Nucleus</keyword>
<keyword evidence="11" id="KW-1185">Reference proteome</keyword>
<evidence type="ECO:0000259" key="9">
    <source>
        <dbReference type="PROSITE" id="PS50157"/>
    </source>
</evidence>
<dbReference type="PROSITE" id="PS50157">
    <property type="entry name" value="ZINC_FINGER_C2H2_2"/>
    <property type="match status" value="10"/>
</dbReference>
<feature type="domain" description="C2H2-type" evidence="9">
    <location>
        <begin position="366"/>
        <end position="393"/>
    </location>
</feature>
<feature type="domain" description="C2H2-type" evidence="9">
    <location>
        <begin position="311"/>
        <end position="338"/>
    </location>
</feature>
<protein>
    <recommendedName>
        <fullName evidence="9">C2H2-type domain-containing protein</fullName>
    </recommendedName>
</protein>
<accession>A0ABQ9G057</accession>
<evidence type="ECO:0000256" key="2">
    <source>
        <dbReference type="ARBA" id="ARBA00022723"/>
    </source>
</evidence>
<gene>
    <name evidence="10" type="ORF">PR048_033068</name>
</gene>
<proteinExistence type="predicted"/>
<dbReference type="InterPro" id="IPR036236">
    <property type="entry name" value="Znf_C2H2_sf"/>
</dbReference>
<feature type="non-terminal residue" evidence="10">
    <location>
        <position position="829"/>
    </location>
</feature>